<dbReference type="EMBL" id="CM007657">
    <property type="protein sequence ID" value="ONH96750.1"/>
    <property type="molecule type" value="Genomic_DNA"/>
</dbReference>
<evidence type="ECO:0000313" key="2">
    <source>
        <dbReference type="Proteomes" id="UP000006882"/>
    </source>
</evidence>
<reference evidence="1 2" key="1">
    <citation type="journal article" date="2013" name="Nat. Genet.">
        <title>The high-quality draft genome of peach (Prunus persica) identifies unique patterns of genetic diversity, domestication and genome evolution.</title>
        <authorList>
            <consortium name="International Peach Genome Initiative"/>
            <person name="Verde I."/>
            <person name="Abbott A.G."/>
            <person name="Scalabrin S."/>
            <person name="Jung S."/>
            <person name="Shu S."/>
            <person name="Marroni F."/>
            <person name="Zhebentyayeva T."/>
            <person name="Dettori M.T."/>
            <person name="Grimwood J."/>
            <person name="Cattonaro F."/>
            <person name="Zuccolo A."/>
            <person name="Rossini L."/>
            <person name="Jenkins J."/>
            <person name="Vendramin E."/>
            <person name="Meisel L.A."/>
            <person name="Decroocq V."/>
            <person name="Sosinski B."/>
            <person name="Prochnik S."/>
            <person name="Mitros T."/>
            <person name="Policriti A."/>
            <person name="Cipriani G."/>
            <person name="Dondini L."/>
            <person name="Ficklin S."/>
            <person name="Goodstein D.M."/>
            <person name="Xuan P."/>
            <person name="Del Fabbro C."/>
            <person name="Aramini V."/>
            <person name="Copetti D."/>
            <person name="Gonzalez S."/>
            <person name="Horner D.S."/>
            <person name="Falchi R."/>
            <person name="Lucas S."/>
            <person name="Mica E."/>
            <person name="Maldonado J."/>
            <person name="Lazzari B."/>
            <person name="Bielenberg D."/>
            <person name="Pirona R."/>
            <person name="Miculan M."/>
            <person name="Barakat A."/>
            <person name="Testolin R."/>
            <person name="Stella A."/>
            <person name="Tartarini S."/>
            <person name="Tonutti P."/>
            <person name="Arus P."/>
            <person name="Orellana A."/>
            <person name="Wells C."/>
            <person name="Main D."/>
            <person name="Vizzotto G."/>
            <person name="Silva H."/>
            <person name="Salamini F."/>
            <person name="Schmutz J."/>
            <person name="Morgante M."/>
            <person name="Rokhsar D.S."/>
        </authorList>
    </citation>
    <scope>NUCLEOTIDE SEQUENCE [LARGE SCALE GENOMIC DNA]</scope>
    <source>
        <strain evidence="2">cv. Nemared</strain>
    </source>
</reference>
<evidence type="ECO:0000313" key="1">
    <source>
        <dbReference type="EMBL" id="ONH96750.1"/>
    </source>
</evidence>
<dbReference type="Gramene" id="ONH96750">
    <property type="protein sequence ID" value="ONH96750"/>
    <property type="gene ID" value="PRUPE_7G149500"/>
</dbReference>
<protein>
    <submittedName>
        <fullName evidence="1">Uncharacterized protein</fullName>
    </submittedName>
</protein>
<name>A0A251NBN0_PRUPE</name>
<sequence length="70" mass="7964">MKHIHTSYMYHFTLICKMNLTTSSTLTQKHKDMPFLLHHIGNNVTLKLGSSMSFLLIHIGNTATLKTHAL</sequence>
<accession>A0A251NBN0</accession>
<gene>
    <name evidence="1" type="ORF">PRUPE_7G149500</name>
</gene>
<keyword evidence="2" id="KW-1185">Reference proteome</keyword>
<organism evidence="1 2">
    <name type="scientific">Prunus persica</name>
    <name type="common">Peach</name>
    <name type="synonym">Amygdalus persica</name>
    <dbReference type="NCBI Taxonomy" id="3760"/>
    <lineage>
        <taxon>Eukaryota</taxon>
        <taxon>Viridiplantae</taxon>
        <taxon>Streptophyta</taxon>
        <taxon>Embryophyta</taxon>
        <taxon>Tracheophyta</taxon>
        <taxon>Spermatophyta</taxon>
        <taxon>Magnoliopsida</taxon>
        <taxon>eudicotyledons</taxon>
        <taxon>Gunneridae</taxon>
        <taxon>Pentapetalae</taxon>
        <taxon>rosids</taxon>
        <taxon>fabids</taxon>
        <taxon>Rosales</taxon>
        <taxon>Rosaceae</taxon>
        <taxon>Amygdaloideae</taxon>
        <taxon>Amygdaleae</taxon>
        <taxon>Prunus</taxon>
    </lineage>
</organism>
<dbReference type="Proteomes" id="UP000006882">
    <property type="component" value="Chromosome G7"/>
</dbReference>
<dbReference type="AlphaFoldDB" id="A0A251NBN0"/>
<proteinExistence type="predicted"/>